<evidence type="ECO:0000313" key="3">
    <source>
        <dbReference type="EMBL" id="KAG2562863.1"/>
    </source>
</evidence>
<feature type="region of interest" description="Disordered" evidence="1">
    <location>
        <begin position="180"/>
        <end position="215"/>
    </location>
</feature>
<keyword evidence="4" id="KW-1185">Reference proteome</keyword>
<evidence type="ECO:0000313" key="4">
    <source>
        <dbReference type="Proteomes" id="UP000823388"/>
    </source>
</evidence>
<feature type="transmembrane region" description="Helical" evidence="2">
    <location>
        <begin position="61"/>
        <end position="84"/>
    </location>
</feature>
<organism evidence="3 4">
    <name type="scientific">Panicum virgatum</name>
    <name type="common">Blackwell switchgrass</name>
    <dbReference type="NCBI Taxonomy" id="38727"/>
    <lineage>
        <taxon>Eukaryota</taxon>
        <taxon>Viridiplantae</taxon>
        <taxon>Streptophyta</taxon>
        <taxon>Embryophyta</taxon>
        <taxon>Tracheophyta</taxon>
        <taxon>Spermatophyta</taxon>
        <taxon>Magnoliopsida</taxon>
        <taxon>Liliopsida</taxon>
        <taxon>Poales</taxon>
        <taxon>Poaceae</taxon>
        <taxon>PACMAD clade</taxon>
        <taxon>Panicoideae</taxon>
        <taxon>Panicodae</taxon>
        <taxon>Paniceae</taxon>
        <taxon>Panicinae</taxon>
        <taxon>Panicum</taxon>
        <taxon>Panicum sect. Hiantes</taxon>
    </lineage>
</organism>
<dbReference type="Proteomes" id="UP000823388">
    <property type="component" value="Chromosome 8K"/>
</dbReference>
<keyword evidence="2" id="KW-0812">Transmembrane</keyword>
<keyword evidence="2" id="KW-1133">Transmembrane helix</keyword>
<name>A0A8T0PLL8_PANVG</name>
<dbReference type="EMBL" id="CM029051">
    <property type="protein sequence ID" value="KAG2562863.1"/>
    <property type="molecule type" value="Genomic_DNA"/>
</dbReference>
<evidence type="ECO:0000256" key="1">
    <source>
        <dbReference type="SAM" id="MobiDB-lite"/>
    </source>
</evidence>
<reference evidence="3" key="1">
    <citation type="submission" date="2020-05" db="EMBL/GenBank/DDBJ databases">
        <title>WGS assembly of Panicum virgatum.</title>
        <authorList>
            <person name="Lovell J.T."/>
            <person name="Jenkins J."/>
            <person name="Shu S."/>
            <person name="Juenger T.E."/>
            <person name="Schmutz J."/>
        </authorList>
    </citation>
    <scope>NUCLEOTIDE SEQUENCE</scope>
    <source>
        <strain evidence="3">AP13</strain>
    </source>
</reference>
<accession>A0A8T0PLL8</accession>
<dbReference type="AlphaFoldDB" id="A0A8T0PLL8"/>
<evidence type="ECO:0000256" key="2">
    <source>
        <dbReference type="SAM" id="Phobius"/>
    </source>
</evidence>
<sequence length="230" mass="24494">MHLLGTAGSRQWPWTGLSWPHLPRRRSGPQRWPSPTLSSSSTAAATLCFEFRRRNDNLPHLSYRVLLFLAWVAAILPIVGRLLALAAARGRGPPCGRASSHRVAEARAARHLRPAPSHWPLRGEGSRAATGQEIKVREGGGASARGQPLAAAAEGPAELAPRSLASPLRAACPYTAAAGDVPWQRLPPPPREASRRHNTASQPGGGAGMAGLAWRSGRGPNLHGFKFLQA</sequence>
<protein>
    <submittedName>
        <fullName evidence="3">Uncharacterized protein</fullName>
    </submittedName>
</protein>
<comment type="caution">
    <text evidence="3">The sequence shown here is derived from an EMBL/GenBank/DDBJ whole genome shotgun (WGS) entry which is preliminary data.</text>
</comment>
<gene>
    <name evidence="3" type="ORF">PVAP13_8KG262829</name>
</gene>
<feature type="region of interest" description="Disordered" evidence="1">
    <location>
        <begin position="93"/>
        <end position="129"/>
    </location>
</feature>
<proteinExistence type="predicted"/>
<keyword evidence="2" id="KW-0472">Membrane</keyword>